<dbReference type="PANTHER" id="PTHR44757">
    <property type="entry name" value="DIGUANYLATE CYCLASE DGCP"/>
    <property type="match status" value="1"/>
</dbReference>
<evidence type="ECO:0000256" key="1">
    <source>
        <dbReference type="ARBA" id="ARBA00004651"/>
    </source>
</evidence>
<evidence type="ECO:0000256" key="2">
    <source>
        <dbReference type="ARBA" id="ARBA00022475"/>
    </source>
</evidence>
<keyword evidence="4 6" id="KW-1133">Transmembrane helix</keyword>
<evidence type="ECO:0000259" key="8">
    <source>
        <dbReference type="PROSITE" id="PS50887"/>
    </source>
</evidence>
<dbReference type="InterPro" id="IPR029151">
    <property type="entry name" value="Sensor-like_sf"/>
</dbReference>
<evidence type="ECO:0000259" key="7">
    <source>
        <dbReference type="PROSITE" id="PS50885"/>
    </source>
</evidence>
<dbReference type="PROSITE" id="PS50885">
    <property type="entry name" value="HAMP"/>
    <property type="match status" value="1"/>
</dbReference>
<comment type="subcellular location">
    <subcellularLocation>
        <location evidence="1">Cell membrane</location>
        <topology evidence="1">Multi-pass membrane protein</topology>
    </subcellularLocation>
</comment>
<gene>
    <name evidence="9" type="ordered locus">SELR_00200</name>
</gene>
<name>I0GLU1_SELRL</name>
<evidence type="ECO:0000256" key="6">
    <source>
        <dbReference type="SAM" id="Phobius"/>
    </source>
</evidence>
<dbReference type="CDD" id="cd01949">
    <property type="entry name" value="GGDEF"/>
    <property type="match status" value="1"/>
</dbReference>
<dbReference type="CDD" id="cd12914">
    <property type="entry name" value="PDC1_DGC_like"/>
    <property type="match status" value="1"/>
</dbReference>
<keyword evidence="5 6" id="KW-0472">Membrane</keyword>
<dbReference type="OrthoDB" id="1672031at2"/>
<evidence type="ECO:0000313" key="10">
    <source>
        <dbReference type="Proteomes" id="UP000007887"/>
    </source>
</evidence>
<dbReference type="GO" id="GO:0005886">
    <property type="term" value="C:plasma membrane"/>
    <property type="evidence" value="ECO:0007669"/>
    <property type="project" value="UniProtKB-SubCell"/>
</dbReference>
<dbReference type="Gene3D" id="3.30.450.20">
    <property type="entry name" value="PAS domain"/>
    <property type="match status" value="1"/>
</dbReference>
<dbReference type="RefSeq" id="WP_014423175.1">
    <property type="nucleotide sequence ID" value="NC_017068.1"/>
</dbReference>
<evidence type="ECO:0000256" key="3">
    <source>
        <dbReference type="ARBA" id="ARBA00022692"/>
    </source>
</evidence>
<dbReference type="PATRIC" id="fig|927704.6.peg.22"/>
<dbReference type="NCBIfam" id="TIGR00254">
    <property type="entry name" value="GGDEF"/>
    <property type="match status" value="1"/>
</dbReference>
<dbReference type="Pfam" id="PF02743">
    <property type="entry name" value="dCache_1"/>
    <property type="match status" value="1"/>
</dbReference>
<dbReference type="InterPro" id="IPR029787">
    <property type="entry name" value="Nucleotide_cyclase"/>
</dbReference>
<sequence>MNKKSIHKKLLILLIIMGMLPLLSILVYGGLRLTTHMERHAQETGWMNNNLVSEHLSNLLQNNFYALQTLAGAPVIQNYLKNPTPEGETLIRQLFRNNDELFHDKNLTALTKTNGQQVIRSDNTPLINAAQRHHFQEAMAGHNFVSDVIVSMSTGKMIVVLTVPVFDSNHQVIGVLQRNYSLDSFETYLQTQSDNNINCMVMDRENKIIAHSSDNVKAGDDADEYKHIIRLLDSDHGSILTELHDKEYIVTYAHHPITNWVIVTTQPCSVIYQSINNEVAKAGIIGLLLLILLSIVANFVAARLTTPIRKICQVITDIAKGKDSQTQLNFLSEDEIGEMSIAINEIRAMRHNLKQTAETDVLTGLCSRTAVEADCRKRLQEYEESFAPGMLAIFLIDLDNFQKASKDEGHQYGNRILQKFAQGLKEIFRAYDCIGHLDGDEFVVIIDHQNDLSIIKRKADEINQMTKKLALDGDNLEMTASIGIAVAPQNGKTYNHLLHAADLALFAAKEKGRDCYIIAGEAEGEFDNLPK</sequence>
<evidence type="ECO:0000313" key="9">
    <source>
        <dbReference type="EMBL" id="BAL81728.1"/>
    </source>
</evidence>
<dbReference type="InterPro" id="IPR000160">
    <property type="entry name" value="GGDEF_dom"/>
</dbReference>
<keyword evidence="2" id="KW-1003">Cell membrane</keyword>
<dbReference type="Pfam" id="PF00990">
    <property type="entry name" value="GGDEF"/>
    <property type="match status" value="1"/>
</dbReference>
<feature type="transmembrane region" description="Helical" evidence="6">
    <location>
        <begin position="282"/>
        <end position="301"/>
    </location>
</feature>
<evidence type="ECO:0000256" key="5">
    <source>
        <dbReference type="ARBA" id="ARBA00023136"/>
    </source>
</evidence>
<accession>I0GLU1</accession>
<protein>
    <submittedName>
        <fullName evidence="9">Hypothetical membrane protein</fullName>
    </submittedName>
</protein>
<keyword evidence="3 6" id="KW-0812">Transmembrane</keyword>
<dbReference type="Gene3D" id="3.30.70.270">
    <property type="match status" value="1"/>
</dbReference>
<feature type="domain" description="GGDEF" evidence="8">
    <location>
        <begin position="389"/>
        <end position="521"/>
    </location>
</feature>
<dbReference type="HOGENOM" id="CLU_016083_1_0_9"/>
<dbReference type="PROSITE" id="PS50887">
    <property type="entry name" value="GGDEF"/>
    <property type="match status" value="1"/>
</dbReference>
<feature type="domain" description="HAMP" evidence="7">
    <location>
        <begin position="302"/>
        <end position="358"/>
    </location>
</feature>
<dbReference type="Proteomes" id="UP000007887">
    <property type="component" value="Chromosome"/>
</dbReference>
<dbReference type="CDD" id="cd06225">
    <property type="entry name" value="HAMP"/>
    <property type="match status" value="1"/>
</dbReference>
<dbReference type="Gene3D" id="6.10.340.10">
    <property type="match status" value="1"/>
</dbReference>
<dbReference type="InterPro" id="IPR043128">
    <property type="entry name" value="Rev_trsase/Diguanyl_cyclase"/>
</dbReference>
<dbReference type="eggNOG" id="COG4191">
    <property type="taxonomic scope" value="Bacteria"/>
</dbReference>
<dbReference type="SUPFAM" id="SSF55073">
    <property type="entry name" value="Nucleotide cyclase"/>
    <property type="match status" value="1"/>
</dbReference>
<dbReference type="InterPro" id="IPR033479">
    <property type="entry name" value="dCache_1"/>
</dbReference>
<dbReference type="eggNOG" id="COG2199">
    <property type="taxonomic scope" value="Bacteria"/>
</dbReference>
<dbReference type="AlphaFoldDB" id="I0GLU1"/>
<dbReference type="InterPro" id="IPR052155">
    <property type="entry name" value="Biofilm_reg_signaling"/>
</dbReference>
<dbReference type="PANTHER" id="PTHR44757:SF2">
    <property type="entry name" value="BIOFILM ARCHITECTURE MAINTENANCE PROTEIN MBAA"/>
    <property type="match status" value="1"/>
</dbReference>
<organism evidence="9 10">
    <name type="scientific">Selenomonas ruminantium subsp. lactilytica (strain NBRC 103574 / TAM6421)</name>
    <dbReference type="NCBI Taxonomy" id="927704"/>
    <lineage>
        <taxon>Bacteria</taxon>
        <taxon>Bacillati</taxon>
        <taxon>Bacillota</taxon>
        <taxon>Negativicutes</taxon>
        <taxon>Selenomonadales</taxon>
        <taxon>Selenomonadaceae</taxon>
        <taxon>Selenomonas</taxon>
    </lineage>
</organism>
<dbReference type="SUPFAM" id="SSF103190">
    <property type="entry name" value="Sensory domain-like"/>
    <property type="match status" value="1"/>
</dbReference>
<dbReference type="GO" id="GO:0007165">
    <property type="term" value="P:signal transduction"/>
    <property type="evidence" value="ECO:0007669"/>
    <property type="project" value="InterPro"/>
</dbReference>
<evidence type="ECO:0000256" key="4">
    <source>
        <dbReference type="ARBA" id="ARBA00022989"/>
    </source>
</evidence>
<dbReference type="eggNOG" id="COG2770">
    <property type="taxonomic scope" value="Bacteria"/>
</dbReference>
<reference evidence="9 10" key="1">
    <citation type="submission" date="2011-10" db="EMBL/GenBank/DDBJ databases">
        <title>Whole genome sequence of Selenomonas ruminantium subsp. lactilytica TAM6421.</title>
        <authorList>
            <person name="Oguchi A."/>
            <person name="Ankai A."/>
            <person name="Kaneko J."/>
            <person name="Yamada-Narita S."/>
            <person name="Fukui S."/>
            <person name="Takahashi M."/>
            <person name="Onodera T."/>
            <person name="Kojima S."/>
            <person name="Fushimi T."/>
            <person name="Abe N."/>
            <person name="Kamio Y."/>
            <person name="Yamazaki S."/>
            <person name="Fujita N."/>
        </authorList>
    </citation>
    <scope>NUCLEOTIDE SEQUENCE [LARGE SCALE GENOMIC DNA]</scope>
    <source>
        <strain evidence="10">NBRC 103574 / TAM6421</strain>
    </source>
</reference>
<dbReference type="SMART" id="SM00267">
    <property type="entry name" value="GGDEF"/>
    <property type="match status" value="1"/>
</dbReference>
<dbReference type="KEGG" id="sri:SELR_00200"/>
<dbReference type="EMBL" id="AP012292">
    <property type="protein sequence ID" value="BAL81728.1"/>
    <property type="molecule type" value="Genomic_DNA"/>
</dbReference>
<dbReference type="InterPro" id="IPR003660">
    <property type="entry name" value="HAMP_dom"/>
</dbReference>
<proteinExistence type="predicted"/>
<feature type="transmembrane region" description="Helical" evidence="6">
    <location>
        <begin position="12"/>
        <end position="31"/>
    </location>
</feature>